<dbReference type="SUPFAM" id="SSF49373">
    <property type="entry name" value="Invasin/intimin cell-adhesion fragments"/>
    <property type="match status" value="1"/>
</dbReference>
<reference evidence="1 2" key="1">
    <citation type="submission" date="2016-10" db="EMBL/GenBank/DDBJ databases">
        <authorList>
            <person name="Varghese N."/>
            <person name="Submissions S."/>
        </authorList>
    </citation>
    <scope>NUCLEOTIDE SEQUENCE [LARGE SCALE GENOMIC DNA]</scope>
    <source>
        <strain evidence="1 2">DSM 16643</strain>
    </source>
</reference>
<dbReference type="Proteomes" id="UP000323439">
    <property type="component" value="Unassembled WGS sequence"/>
</dbReference>
<organism evidence="1 2">
    <name type="scientific">Methanobrevibacter millerae</name>
    <dbReference type="NCBI Taxonomy" id="230361"/>
    <lineage>
        <taxon>Archaea</taxon>
        <taxon>Methanobacteriati</taxon>
        <taxon>Methanobacteriota</taxon>
        <taxon>Methanomada group</taxon>
        <taxon>Methanobacteria</taxon>
        <taxon>Methanobacteriales</taxon>
        <taxon>Methanobacteriaceae</taxon>
        <taxon>Methanobrevibacter</taxon>
    </lineage>
</organism>
<dbReference type="AlphaFoldDB" id="A0A1G5WZA6"/>
<dbReference type="InterPro" id="IPR008964">
    <property type="entry name" value="Invasin/intimin_cell_adhesion"/>
</dbReference>
<evidence type="ECO:0008006" key="3">
    <source>
        <dbReference type="Google" id="ProtNLM"/>
    </source>
</evidence>
<keyword evidence="2" id="KW-1185">Reference proteome</keyword>
<dbReference type="RefSeq" id="WP_149732320.1">
    <property type="nucleotide sequence ID" value="NZ_FMXB01000014.1"/>
</dbReference>
<sequence>MRKNVIIVLLIVLAISLSISAASAFSLFGKEDTKMTVISNDTIDPGDYLNVNLTKANGDPIDNVTVNITLTDDEGTNKTYSVLTNKSGIARLQLNDSGKYFVNCTFEENDDFKACNATQNLTVNYVEEIPVEYYDSGAIYSEQAGRVIYTGEIHEGPDGNRYEHLGYNEWRQI</sequence>
<name>A0A1G5WZA6_9EURY</name>
<dbReference type="OrthoDB" id="375157at2157"/>
<dbReference type="EMBL" id="FMXB01000014">
    <property type="protein sequence ID" value="SDA63006.1"/>
    <property type="molecule type" value="Genomic_DNA"/>
</dbReference>
<evidence type="ECO:0000313" key="2">
    <source>
        <dbReference type="Proteomes" id="UP000323439"/>
    </source>
</evidence>
<proteinExistence type="predicted"/>
<evidence type="ECO:0000313" key="1">
    <source>
        <dbReference type="EMBL" id="SDA63006.1"/>
    </source>
</evidence>
<protein>
    <recommendedName>
        <fullName evidence="3">Adhesin-like protein</fullName>
    </recommendedName>
</protein>
<dbReference type="Gene3D" id="2.60.40.1120">
    <property type="entry name" value="Carboxypeptidase-like, regulatory domain"/>
    <property type="match status" value="1"/>
</dbReference>
<gene>
    <name evidence="1" type="ORF">SAMN02910315_01801</name>
</gene>
<accession>A0A1G5WZA6</accession>